<proteinExistence type="predicted"/>
<name>A0A9N9PTV2_9HELO</name>
<comment type="caution">
    <text evidence="2">The sequence shown here is derived from an EMBL/GenBank/DDBJ whole genome shotgun (WGS) entry which is preliminary data.</text>
</comment>
<dbReference type="OrthoDB" id="3555548at2759"/>
<evidence type="ECO:0000313" key="3">
    <source>
        <dbReference type="Proteomes" id="UP000701801"/>
    </source>
</evidence>
<dbReference type="Proteomes" id="UP000701801">
    <property type="component" value="Unassembled WGS sequence"/>
</dbReference>
<dbReference type="EMBL" id="CAJVRM010000116">
    <property type="protein sequence ID" value="CAG8974878.1"/>
    <property type="molecule type" value="Genomic_DNA"/>
</dbReference>
<evidence type="ECO:0000313" key="2">
    <source>
        <dbReference type="EMBL" id="CAG8974878.1"/>
    </source>
</evidence>
<dbReference type="AlphaFoldDB" id="A0A9N9PTV2"/>
<sequence>MDSQDLVLVGVWDDRPWAPWAPGPGINPLPPKHVWPKPLTTACFLLERLPKEIRCATLRLLLYRPTGFVPFTANHRVRSGPVPRYIYKNKHYPGINYTKEYGWKGSRGYYYDDDYTGHPWGHSLHLYSKYPRWDCGPLKVIWTTPASGAQLRLIRQARKRTGDRFPDVDLPDSIDPETGTSMTNLLHYRRDGSIGVIHSREAEVTPIAGVQILRTCQKLYAEGSEILYGENLFVFNGIREPYEGGFKNFRIDDDLTRLAYHLLGISRDPTLVSRNQVSAALQELFNPSMPCPKVVSEANTDPFTQFIPPQVFQPPFTGYSIIFWDSFLAFFRQIGIQNASLLTKIKLEGIFYGHWPLPGETTAPLDFSDMLRCYVTVMSHVCVNLKSLTLHTPYSHAQDYDAKMRAEESVALIVNSLPGLRKMKLGQYRHRNLNHQDNWDETVRWSQVVSRRAQGRQQVPQRSIEDIIAEINREAQEYHEETTSQFDELPFKEAGCVDYEFTSRSQQKKANRELFKLIEFHPTARVKIYLGPVLGYKPFKWSGWQYPNYRWLIDGSFAWTKQDWESASAADTEKDLGGGYENYEVDYDG</sequence>
<organism evidence="2 3">
    <name type="scientific">Hymenoscyphus albidus</name>
    <dbReference type="NCBI Taxonomy" id="595503"/>
    <lineage>
        <taxon>Eukaryota</taxon>
        <taxon>Fungi</taxon>
        <taxon>Dikarya</taxon>
        <taxon>Ascomycota</taxon>
        <taxon>Pezizomycotina</taxon>
        <taxon>Leotiomycetes</taxon>
        <taxon>Helotiales</taxon>
        <taxon>Helotiaceae</taxon>
        <taxon>Hymenoscyphus</taxon>
    </lineage>
</organism>
<evidence type="ECO:0000256" key="1">
    <source>
        <dbReference type="SAM" id="MobiDB-lite"/>
    </source>
</evidence>
<gene>
    <name evidence="2" type="ORF">HYALB_00000493</name>
</gene>
<accession>A0A9N9PTV2</accession>
<feature type="region of interest" description="Disordered" evidence="1">
    <location>
        <begin position="570"/>
        <end position="589"/>
    </location>
</feature>
<keyword evidence="3" id="KW-1185">Reference proteome</keyword>
<protein>
    <submittedName>
        <fullName evidence="2">Uncharacterized protein</fullName>
    </submittedName>
</protein>
<reference evidence="2" key="1">
    <citation type="submission" date="2021-07" db="EMBL/GenBank/DDBJ databases">
        <authorList>
            <person name="Durling M."/>
        </authorList>
    </citation>
    <scope>NUCLEOTIDE SEQUENCE</scope>
</reference>